<sequence length="141" mass="16363">MILNNINQESFEIMSLDWGNFSPTIINFSLIDIIIGSDVFYDPHDFEDLLVTVSYILKQNPDAEFWCAYEHRCSDWSIKYLLQKWELLCKEVPLENFGADKFNVAGSDLPGLKTISCAVAQRRNNMILSYPNFFFTSKMQN</sequence>
<gene>
    <name evidence="1" type="ORF">X975_17347</name>
</gene>
<dbReference type="STRING" id="407821.A0A087UE53"/>
<reference evidence="1 2" key="1">
    <citation type="submission" date="2013-11" db="EMBL/GenBank/DDBJ databases">
        <title>Genome sequencing of Stegodyphus mimosarum.</title>
        <authorList>
            <person name="Bechsgaard J."/>
        </authorList>
    </citation>
    <scope>NUCLEOTIDE SEQUENCE [LARGE SCALE GENOMIC DNA]</scope>
</reference>
<dbReference type="InterPro" id="IPR019410">
    <property type="entry name" value="Methyltransf_16"/>
</dbReference>
<dbReference type="EMBL" id="KK119411">
    <property type="protein sequence ID" value="KFM75642.1"/>
    <property type="molecule type" value="Genomic_DNA"/>
</dbReference>
<dbReference type="Pfam" id="PF10294">
    <property type="entry name" value="Methyltransf_16"/>
    <property type="match status" value="1"/>
</dbReference>
<dbReference type="InterPro" id="IPR029063">
    <property type="entry name" value="SAM-dependent_MTases_sf"/>
</dbReference>
<organism evidence="1 2">
    <name type="scientific">Stegodyphus mimosarum</name>
    <name type="common">African social velvet spider</name>
    <dbReference type="NCBI Taxonomy" id="407821"/>
    <lineage>
        <taxon>Eukaryota</taxon>
        <taxon>Metazoa</taxon>
        <taxon>Ecdysozoa</taxon>
        <taxon>Arthropoda</taxon>
        <taxon>Chelicerata</taxon>
        <taxon>Arachnida</taxon>
        <taxon>Araneae</taxon>
        <taxon>Araneomorphae</taxon>
        <taxon>Entelegynae</taxon>
        <taxon>Eresoidea</taxon>
        <taxon>Eresidae</taxon>
        <taxon>Stegodyphus</taxon>
    </lineage>
</organism>
<dbReference type="GO" id="GO:0032259">
    <property type="term" value="P:methylation"/>
    <property type="evidence" value="ECO:0007669"/>
    <property type="project" value="UniProtKB-KW"/>
</dbReference>
<keyword evidence="1" id="KW-0489">Methyltransferase</keyword>
<protein>
    <submittedName>
        <fullName evidence="1">Methyltransferase-like protein 23</fullName>
    </submittedName>
</protein>
<keyword evidence="1" id="KW-0808">Transferase</keyword>
<dbReference type="AlphaFoldDB" id="A0A087UE53"/>
<accession>A0A087UE53</accession>
<proteinExistence type="predicted"/>
<feature type="non-terminal residue" evidence="1">
    <location>
        <position position="141"/>
    </location>
</feature>
<dbReference type="OrthoDB" id="407325at2759"/>
<keyword evidence="2" id="KW-1185">Reference proteome</keyword>
<dbReference type="Proteomes" id="UP000054359">
    <property type="component" value="Unassembled WGS sequence"/>
</dbReference>
<dbReference type="Gene3D" id="3.40.50.150">
    <property type="entry name" value="Vaccinia Virus protein VP39"/>
    <property type="match status" value="1"/>
</dbReference>
<name>A0A087UE53_STEMI</name>
<dbReference type="OMA" id="CAYEHRC"/>
<evidence type="ECO:0000313" key="1">
    <source>
        <dbReference type="EMBL" id="KFM75642.1"/>
    </source>
</evidence>
<dbReference type="GO" id="GO:0008168">
    <property type="term" value="F:methyltransferase activity"/>
    <property type="evidence" value="ECO:0007669"/>
    <property type="project" value="UniProtKB-KW"/>
</dbReference>
<evidence type="ECO:0000313" key="2">
    <source>
        <dbReference type="Proteomes" id="UP000054359"/>
    </source>
</evidence>